<gene>
    <name evidence="2" type="ORF">GCM10007112_11140</name>
</gene>
<keyword evidence="1" id="KW-0472">Membrane</keyword>
<sequence>MISAVIASLIISVVIVTLLLIPRIGPPINNDNNYPKYKTAGCTSTKLPNNPTIYIVDRGKIIEEIINIVANPSQLKRITPGQVASLPSNNAMMIEWDLVKPYCY</sequence>
<keyword evidence="1" id="KW-0812">Transmembrane</keyword>
<evidence type="ECO:0000313" key="2">
    <source>
        <dbReference type="EMBL" id="GGI76086.1"/>
    </source>
</evidence>
<keyword evidence="1" id="KW-1133">Transmembrane helix</keyword>
<dbReference type="RefSeq" id="WP_188603045.1">
    <property type="nucleotide sequence ID" value="NZ_AP026830.1"/>
</dbReference>
<organism evidence="2 3">
    <name type="scientific">Vulcanisaeta souniana JCM 11219</name>
    <dbReference type="NCBI Taxonomy" id="1293586"/>
    <lineage>
        <taxon>Archaea</taxon>
        <taxon>Thermoproteota</taxon>
        <taxon>Thermoprotei</taxon>
        <taxon>Thermoproteales</taxon>
        <taxon>Thermoproteaceae</taxon>
        <taxon>Vulcanisaeta</taxon>
    </lineage>
</organism>
<protein>
    <submittedName>
        <fullName evidence="2">Uncharacterized protein</fullName>
    </submittedName>
</protein>
<evidence type="ECO:0000313" key="3">
    <source>
        <dbReference type="Proteomes" id="UP000657075"/>
    </source>
</evidence>
<feature type="transmembrane region" description="Helical" evidence="1">
    <location>
        <begin position="6"/>
        <end position="25"/>
    </location>
</feature>
<dbReference type="AlphaFoldDB" id="A0A830E926"/>
<dbReference type="EMBL" id="BMNM01000003">
    <property type="protein sequence ID" value="GGI76086.1"/>
    <property type="molecule type" value="Genomic_DNA"/>
</dbReference>
<comment type="caution">
    <text evidence="2">The sequence shown here is derived from an EMBL/GenBank/DDBJ whole genome shotgun (WGS) entry which is preliminary data.</text>
</comment>
<accession>A0A830E926</accession>
<reference evidence="2" key="1">
    <citation type="journal article" date="2014" name="Int. J. Syst. Evol. Microbiol.">
        <title>Complete genome sequence of Corynebacterium casei LMG S-19264T (=DSM 44701T), isolated from a smear-ripened cheese.</title>
        <authorList>
            <consortium name="US DOE Joint Genome Institute (JGI-PGF)"/>
            <person name="Walter F."/>
            <person name="Albersmeier A."/>
            <person name="Kalinowski J."/>
            <person name="Ruckert C."/>
        </authorList>
    </citation>
    <scope>NUCLEOTIDE SEQUENCE</scope>
    <source>
        <strain evidence="2">JCM 11219</strain>
    </source>
</reference>
<reference evidence="2" key="2">
    <citation type="submission" date="2020-09" db="EMBL/GenBank/DDBJ databases">
        <authorList>
            <person name="Sun Q."/>
            <person name="Ohkuma M."/>
        </authorList>
    </citation>
    <scope>NUCLEOTIDE SEQUENCE</scope>
    <source>
        <strain evidence="2">JCM 11219</strain>
    </source>
</reference>
<evidence type="ECO:0000256" key="1">
    <source>
        <dbReference type="SAM" id="Phobius"/>
    </source>
</evidence>
<name>A0A830E926_9CREN</name>
<proteinExistence type="predicted"/>
<dbReference type="Proteomes" id="UP000657075">
    <property type="component" value="Unassembled WGS sequence"/>
</dbReference>
<dbReference type="GeneID" id="76207153"/>